<reference evidence="2 3" key="1">
    <citation type="submission" date="2019-05" db="EMBL/GenBank/DDBJ databases">
        <title>Another draft genome of Portunus trituberculatus and its Hox gene families provides insights of decapod evolution.</title>
        <authorList>
            <person name="Jeong J.-H."/>
            <person name="Song I."/>
            <person name="Kim S."/>
            <person name="Choi T."/>
            <person name="Kim D."/>
            <person name="Ryu S."/>
            <person name="Kim W."/>
        </authorList>
    </citation>
    <scope>NUCLEOTIDE SEQUENCE [LARGE SCALE GENOMIC DNA]</scope>
    <source>
        <tissue evidence="2">Muscle</tissue>
    </source>
</reference>
<name>A0A5B7JGQ2_PORTR</name>
<evidence type="ECO:0000313" key="3">
    <source>
        <dbReference type="Proteomes" id="UP000324222"/>
    </source>
</evidence>
<comment type="caution">
    <text evidence="2">The sequence shown here is derived from an EMBL/GenBank/DDBJ whole genome shotgun (WGS) entry which is preliminary data.</text>
</comment>
<feature type="region of interest" description="Disordered" evidence="1">
    <location>
        <begin position="85"/>
        <end position="104"/>
    </location>
</feature>
<dbReference type="AlphaFoldDB" id="A0A5B7JGQ2"/>
<evidence type="ECO:0000256" key="1">
    <source>
        <dbReference type="SAM" id="MobiDB-lite"/>
    </source>
</evidence>
<organism evidence="2 3">
    <name type="scientific">Portunus trituberculatus</name>
    <name type="common">Swimming crab</name>
    <name type="synonym">Neptunus trituberculatus</name>
    <dbReference type="NCBI Taxonomy" id="210409"/>
    <lineage>
        <taxon>Eukaryota</taxon>
        <taxon>Metazoa</taxon>
        <taxon>Ecdysozoa</taxon>
        <taxon>Arthropoda</taxon>
        <taxon>Crustacea</taxon>
        <taxon>Multicrustacea</taxon>
        <taxon>Malacostraca</taxon>
        <taxon>Eumalacostraca</taxon>
        <taxon>Eucarida</taxon>
        <taxon>Decapoda</taxon>
        <taxon>Pleocyemata</taxon>
        <taxon>Brachyura</taxon>
        <taxon>Eubrachyura</taxon>
        <taxon>Portunoidea</taxon>
        <taxon>Portunidae</taxon>
        <taxon>Portuninae</taxon>
        <taxon>Portunus</taxon>
    </lineage>
</organism>
<gene>
    <name evidence="2" type="ORF">E2C01_088482</name>
</gene>
<sequence>MGPSDSSWDALLHDKADALPQQSSLMRLPTELEDSAANVLQEDCNTIWAAQVSTIQASGLKGLVHHIIEDSVSLQASVIPMAGETGGREHRSRLHSGSGEAVGRAGPASVRHLFARRRLGGDCVCVCVCVCARARKCRSLNLCFHLSLCLYT</sequence>
<accession>A0A5B7JGQ2</accession>
<evidence type="ECO:0000313" key="2">
    <source>
        <dbReference type="EMBL" id="MPC93356.1"/>
    </source>
</evidence>
<keyword evidence="3" id="KW-1185">Reference proteome</keyword>
<proteinExistence type="predicted"/>
<dbReference type="Proteomes" id="UP000324222">
    <property type="component" value="Unassembled WGS sequence"/>
</dbReference>
<dbReference type="EMBL" id="VSRR010094599">
    <property type="protein sequence ID" value="MPC93356.1"/>
    <property type="molecule type" value="Genomic_DNA"/>
</dbReference>
<protein>
    <submittedName>
        <fullName evidence="2">Uncharacterized protein</fullName>
    </submittedName>
</protein>